<keyword evidence="3" id="KW-1185">Reference proteome</keyword>
<evidence type="ECO:0000313" key="2">
    <source>
        <dbReference type="EMBL" id="MBW0589219.1"/>
    </source>
</evidence>
<name>A0A9Q3Q8M0_9BASI</name>
<sequence length="276" mass="30580">MTPTRSGRNYSIQSSGFGPRHSSRKSKRQECQPRGEAQMEDVRTSNSSQRLATTFDTLIEIPETEITAIPVVRPESSPTGSNRDIPVLLKELVYGGRAEGVGTSAKSLDRHNELLSSSGKVHGPRKDRRTSGGWKPMSCKGQVQQIKAWLKNQSVLSEDQKKKLAQRKDNSPVEAPQGSTSKNPPQQVPNKEKQTPNSNQEGKQKAKGKAKSKWNNPYPQNCRIPKREDSHGQCVQYGKNSDGIQKQGGGKVEPIISKEVDLLKLVTHFETCNKEI</sequence>
<accession>A0A9Q3Q8M0</accession>
<reference evidence="2" key="1">
    <citation type="submission" date="2021-03" db="EMBL/GenBank/DDBJ databases">
        <title>Draft genome sequence of rust myrtle Austropuccinia psidii MF-1, a brazilian biotype.</title>
        <authorList>
            <person name="Quecine M.C."/>
            <person name="Pachon D.M.R."/>
            <person name="Bonatelli M.L."/>
            <person name="Correr F.H."/>
            <person name="Franceschini L.M."/>
            <person name="Leite T.F."/>
            <person name="Margarido G.R.A."/>
            <person name="Almeida C.A."/>
            <person name="Ferrarezi J.A."/>
            <person name="Labate C.A."/>
        </authorList>
    </citation>
    <scope>NUCLEOTIDE SEQUENCE</scope>
    <source>
        <strain evidence="2">MF-1</strain>
    </source>
</reference>
<dbReference type="Proteomes" id="UP000765509">
    <property type="component" value="Unassembled WGS sequence"/>
</dbReference>
<evidence type="ECO:0000313" key="3">
    <source>
        <dbReference type="Proteomes" id="UP000765509"/>
    </source>
</evidence>
<evidence type="ECO:0000256" key="1">
    <source>
        <dbReference type="SAM" id="MobiDB-lite"/>
    </source>
</evidence>
<organism evidence="2 3">
    <name type="scientific">Austropuccinia psidii MF-1</name>
    <dbReference type="NCBI Taxonomy" id="1389203"/>
    <lineage>
        <taxon>Eukaryota</taxon>
        <taxon>Fungi</taxon>
        <taxon>Dikarya</taxon>
        <taxon>Basidiomycota</taxon>
        <taxon>Pucciniomycotina</taxon>
        <taxon>Pucciniomycetes</taxon>
        <taxon>Pucciniales</taxon>
        <taxon>Sphaerophragmiaceae</taxon>
        <taxon>Austropuccinia</taxon>
    </lineage>
</organism>
<comment type="caution">
    <text evidence="2">The sequence shown here is derived from an EMBL/GenBank/DDBJ whole genome shotgun (WGS) entry which is preliminary data.</text>
</comment>
<feature type="compositionally biased region" description="Polar residues" evidence="1">
    <location>
        <begin position="1"/>
        <end position="16"/>
    </location>
</feature>
<feature type="region of interest" description="Disordered" evidence="1">
    <location>
        <begin position="100"/>
        <end position="139"/>
    </location>
</feature>
<dbReference type="EMBL" id="AVOT02133345">
    <property type="protein sequence ID" value="MBW0589219.1"/>
    <property type="molecule type" value="Genomic_DNA"/>
</dbReference>
<proteinExistence type="predicted"/>
<feature type="region of interest" description="Disordered" evidence="1">
    <location>
        <begin position="158"/>
        <end position="250"/>
    </location>
</feature>
<feature type="compositionally biased region" description="Polar residues" evidence="1">
    <location>
        <begin position="177"/>
        <end position="201"/>
    </location>
</feature>
<gene>
    <name evidence="2" type="ORF">O181_128934</name>
</gene>
<protein>
    <submittedName>
        <fullName evidence="2">Uncharacterized protein</fullName>
    </submittedName>
</protein>
<feature type="region of interest" description="Disordered" evidence="1">
    <location>
        <begin position="1"/>
        <end position="51"/>
    </location>
</feature>
<feature type="compositionally biased region" description="Basic and acidic residues" evidence="1">
    <location>
        <begin position="158"/>
        <end position="171"/>
    </location>
</feature>
<dbReference type="AlphaFoldDB" id="A0A9Q3Q8M0"/>